<reference evidence="4 5" key="1">
    <citation type="submission" date="2020-06" db="EMBL/GenBank/DDBJ databases">
        <title>Taxonomy, biology and ecology of Rhodococcus bacteria occurring in California pistachio and other woody hosts as revealed by genome sequence analyses.</title>
        <authorList>
            <person name="Gai Y."/>
            <person name="Riely B."/>
        </authorList>
    </citation>
    <scope>NUCLEOTIDE SEQUENCE [LARGE SCALE GENOMIC DNA]</scope>
    <source>
        <strain evidence="4 5">BP-284</strain>
    </source>
</reference>
<dbReference type="EC" id="1.-.-.-" evidence="4"/>
<dbReference type="Proteomes" id="UP001520140">
    <property type="component" value="Unassembled WGS sequence"/>
</dbReference>
<keyword evidence="5" id="KW-1185">Reference proteome</keyword>
<evidence type="ECO:0000256" key="1">
    <source>
        <dbReference type="ARBA" id="ARBA00007789"/>
    </source>
</evidence>
<protein>
    <submittedName>
        <fullName evidence="4">MsnO8 family LLM class oxidoreductase</fullName>
        <ecNumber evidence="4">1.-.-.-</ecNumber>
    </submittedName>
</protein>
<sequence>MALPGRGEEPLSPPGGYRDLGPNGFRRNAVVGGGRAHAVGAIGCESRLQHHAVPGADGAGRHRRQAGAGAAGSWRVPHGLRGNDVARASESAATAVTSAPPLPLSVLDLSPVAAGSTPGAALRRSLDLARRVEEWGYARYWVAEHHFAAVAGSSPDVLVGLIAAGTNTIRVGSAAILVGHRTPISVVEAAGTVDALYPGRVDVGLGRSAHRVVDPGSRRAANLAATSFPGADPPPFASFVDDVRALLTGTYERDGHVLTATPGAGADVDLWVLGSSGGESARVAGERGLPFAANYHVSPTTTDDAVAAYRAAFRPSERPDGPYVVVSADVVVAEDDEAARRLAAGYGRWVHGILAGDGAQPYLAEPDPLTDDEAAVVETRVATQIVGSPATAAARLRELAERTGADELLVTTLTHDQEDRCRSYRLLAREWGLPALRP</sequence>
<dbReference type="InterPro" id="IPR011251">
    <property type="entry name" value="Luciferase-like_dom"/>
</dbReference>
<evidence type="ECO:0000256" key="2">
    <source>
        <dbReference type="SAM" id="MobiDB-lite"/>
    </source>
</evidence>
<dbReference type="PANTHER" id="PTHR30137">
    <property type="entry name" value="LUCIFERASE-LIKE MONOOXYGENASE"/>
    <property type="match status" value="1"/>
</dbReference>
<organism evidence="4 5">
    <name type="scientific">Rhodococcoides kroppenstedtii</name>
    <dbReference type="NCBI Taxonomy" id="293050"/>
    <lineage>
        <taxon>Bacteria</taxon>
        <taxon>Bacillati</taxon>
        <taxon>Actinomycetota</taxon>
        <taxon>Actinomycetes</taxon>
        <taxon>Mycobacteriales</taxon>
        <taxon>Nocardiaceae</taxon>
        <taxon>Rhodococcoides</taxon>
    </lineage>
</organism>
<dbReference type="EMBL" id="JABUKG010000008">
    <property type="protein sequence ID" value="MBY6320990.1"/>
    <property type="molecule type" value="Genomic_DNA"/>
</dbReference>
<dbReference type="InterPro" id="IPR036661">
    <property type="entry name" value="Luciferase-like_sf"/>
</dbReference>
<dbReference type="NCBIfam" id="TIGR03558">
    <property type="entry name" value="oxido_grp_1"/>
    <property type="match status" value="1"/>
</dbReference>
<feature type="domain" description="Luciferase-like" evidence="3">
    <location>
        <begin position="105"/>
        <end position="406"/>
    </location>
</feature>
<dbReference type="PANTHER" id="PTHR30137:SF6">
    <property type="entry name" value="LUCIFERASE-LIKE MONOOXYGENASE"/>
    <property type="match status" value="1"/>
</dbReference>
<dbReference type="InterPro" id="IPR019949">
    <property type="entry name" value="CmoO-like"/>
</dbReference>
<evidence type="ECO:0000313" key="5">
    <source>
        <dbReference type="Proteomes" id="UP001520140"/>
    </source>
</evidence>
<dbReference type="Pfam" id="PF00296">
    <property type="entry name" value="Bac_luciferase"/>
    <property type="match status" value="1"/>
</dbReference>
<feature type="region of interest" description="Disordered" evidence="2">
    <location>
        <begin position="1"/>
        <end position="22"/>
    </location>
</feature>
<accession>A0ABS7NSJ8</accession>
<evidence type="ECO:0000259" key="3">
    <source>
        <dbReference type="Pfam" id="PF00296"/>
    </source>
</evidence>
<evidence type="ECO:0000313" key="4">
    <source>
        <dbReference type="EMBL" id="MBY6320990.1"/>
    </source>
</evidence>
<dbReference type="InterPro" id="IPR050766">
    <property type="entry name" value="Bact_Lucif_Oxidored"/>
</dbReference>
<dbReference type="CDD" id="cd00347">
    <property type="entry name" value="Flavin_utilizing_monoxygenases"/>
    <property type="match status" value="1"/>
</dbReference>
<keyword evidence="4" id="KW-0560">Oxidoreductase</keyword>
<comment type="caution">
    <text evidence="4">The sequence shown here is derived from an EMBL/GenBank/DDBJ whole genome shotgun (WGS) entry which is preliminary data.</text>
</comment>
<gene>
    <name evidence="4" type="ORF">HQ605_09165</name>
</gene>
<dbReference type="SUPFAM" id="SSF51679">
    <property type="entry name" value="Bacterial luciferase-like"/>
    <property type="match status" value="1"/>
</dbReference>
<dbReference type="GO" id="GO:0016491">
    <property type="term" value="F:oxidoreductase activity"/>
    <property type="evidence" value="ECO:0007669"/>
    <property type="project" value="UniProtKB-KW"/>
</dbReference>
<dbReference type="Gene3D" id="3.20.20.30">
    <property type="entry name" value="Luciferase-like domain"/>
    <property type="match status" value="1"/>
</dbReference>
<comment type="similarity">
    <text evidence="1">To bacterial alkanal monooxygenase alpha and beta chains.</text>
</comment>
<name>A0ABS7NSJ8_9NOCA</name>
<proteinExistence type="predicted"/>
<feature type="region of interest" description="Disordered" evidence="2">
    <location>
        <begin position="55"/>
        <end position="75"/>
    </location>
</feature>